<keyword evidence="14" id="KW-1185">Reference proteome</keyword>
<evidence type="ECO:0000256" key="12">
    <source>
        <dbReference type="SAM" id="Phobius"/>
    </source>
</evidence>
<reference evidence="13 14" key="2">
    <citation type="journal article" date="2021" name="Curr. Genet.">
        <title>Genetic response to nitrogen starvation in the aggressive Eucalyptus foliar pathogen Teratosphaeria destructans.</title>
        <authorList>
            <person name="Havenga M."/>
            <person name="Wingfield B.D."/>
            <person name="Wingfield M.J."/>
            <person name="Dreyer L.L."/>
            <person name="Roets F."/>
            <person name="Aylward J."/>
        </authorList>
    </citation>
    <scope>NUCLEOTIDE SEQUENCE [LARGE SCALE GENOMIC DNA]</scope>
    <source>
        <strain evidence="13">CMW44962</strain>
    </source>
</reference>
<evidence type="ECO:0000256" key="5">
    <source>
        <dbReference type="ARBA" id="ARBA00019222"/>
    </source>
</evidence>
<dbReference type="GO" id="GO:0005743">
    <property type="term" value="C:mitochondrial inner membrane"/>
    <property type="evidence" value="ECO:0007669"/>
    <property type="project" value="UniProtKB-SubCell"/>
</dbReference>
<evidence type="ECO:0000256" key="2">
    <source>
        <dbReference type="ARBA" id="ARBA00004434"/>
    </source>
</evidence>
<feature type="compositionally biased region" description="Polar residues" evidence="11">
    <location>
        <begin position="27"/>
        <end position="36"/>
    </location>
</feature>
<organism evidence="13 14">
    <name type="scientific">Teratosphaeria destructans</name>
    <dbReference type="NCBI Taxonomy" id="418781"/>
    <lineage>
        <taxon>Eukaryota</taxon>
        <taxon>Fungi</taxon>
        <taxon>Dikarya</taxon>
        <taxon>Ascomycota</taxon>
        <taxon>Pezizomycotina</taxon>
        <taxon>Dothideomycetes</taxon>
        <taxon>Dothideomycetidae</taxon>
        <taxon>Mycosphaerellales</taxon>
        <taxon>Teratosphaeriaceae</taxon>
        <taxon>Teratosphaeria</taxon>
    </lineage>
</organism>
<keyword evidence="8 12" id="KW-1133">Transmembrane helix</keyword>
<evidence type="ECO:0000313" key="14">
    <source>
        <dbReference type="Proteomes" id="UP001138500"/>
    </source>
</evidence>
<dbReference type="Pfam" id="PF14138">
    <property type="entry name" value="COX16"/>
    <property type="match status" value="1"/>
</dbReference>
<dbReference type="Proteomes" id="UP001138500">
    <property type="component" value="Unassembled WGS sequence"/>
</dbReference>
<dbReference type="AlphaFoldDB" id="A0A9W7T164"/>
<feature type="transmembrane region" description="Helical" evidence="12">
    <location>
        <begin position="87"/>
        <end position="111"/>
    </location>
</feature>
<evidence type="ECO:0000256" key="9">
    <source>
        <dbReference type="ARBA" id="ARBA00023128"/>
    </source>
</evidence>
<sequence>MDEYFKKHTSYERGRHDLRSGKRRDASGSTRTSSSALPLPHTTLPSPFHQRPIPPKMAVFPSRKYRPSSYSNTFAARYRAALARHPFALFGLPFVATMLLGSFFLTPATALRYERHDRKVKQVSKEEELGMGANKRKIDLRDEYYKLAAKDLDNWEQKRVKRLPGEPDGIL</sequence>
<dbReference type="PANTHER" id="PTHR17130">
    <property type="entry name" value="MITOCHONDRIAL OUTER MEMBRANE PROTEIN 25"/>
    <property type="match status" value="1"/>
</dbReference>
<comment type="function">
    <text evidence="1">Required for the assembly of the mitochondrial respiratory chain complex IV (CIV), also known as cytochrome c oxidase. May participate in merging the COX1 and COX2 assembly lines.</text>
</comment>
<dbReference type="InterPro" id="IPR020164">
    <property type="entry name" value="Cyt_c_Oxase_assmbl_COX16"/>
</dbReference>
<evidence type="ECO:0000256" key="11">
    <source>
        <dbReference type="SAM" id="MobiDB-lite"/>
    </source>
</evidence>
<reference evidence="13 14" key="1">
    <citation type="journal article" date="2018" name="IMA Fungus">
        <title>IMA Genome-F 10: Nine draft genome sequences of Claviceps purpurea s.lat., including C. arundinis, C. humidiphila, and C. cf. spartinae, pseudomolecules for the pitch canker pathogen Fusarium circinatum, draft genome of Davidsoniella eucalypti, Grosmannia galeiformis, Quambalaria eucalypti, and Teratosphaeria destructans.</title>
        <authorList>
            <person name="Wingfield B.D."/>
            <person name="Liu M."/>
            <person name="Nguyen H.D."/>
            <person name="Lane F.A."/>
            <person name="Morgan S.W."/>
            <person name="De Vos L."/>
            <person name="Wilken P.M."/>
            <person name="Duong T.A."/>
            <person name="Aylward J."/>
            <person name="Coetzee M.P."/>
            <person name="Dadej K."/>
            <person name="De Beer Z.W."/>
            <person name="Findlay W."/>
            <person name="Havenga M."/>
            <person name="Kolarik M."/>
            <person name="Menzies J.G."/>
            <person name="Naidoo K."/>
            <person name="Pochopski O."/>
            <person name="Shoukouhi P."/>
            <person name="Santana Q.C."/>
            <person name="Seifert K.A."/>
            <person name="Soal N."/>
            <person name="Steenkamp E.T."/>
            <person name="Tatham C.T."/>
            <person name="van der Nest M.A."/>
            <person name="Wingfield M.J."/>
        </authorList>
    </citation>
    <scope>NUCLEOTIDE SEQUENCE [LARGE SCALE GENOMIC DNA]</scope>
    <source>
        <strain evidence="13">CMW44962</strain>
    </source>
</reference>
<gene>
    <name evidence="13" type="ORF">Tdes44962_MAKER06740</name>
</gene>
<keyword evidence="7" id="KW-0999">Mitochondrion inner membrane</keyword>
<comment type="subcellular location">
    <subcellularLocation>
        <location evidence="2">Mitochondrion inner membrane</location>
        <topology evidence="2">Single-pass membrane protein</topology>
    </subcellularLocation>
</comment>
<evidence type="ECO:0000256" key="6">
    <source>
        <dbReference type="ARBA" id="ARBA00022692"/>
    </source>
</evidence>
<evidence type="ECO:0000256" key="3">
    <source>
        <dbReference type="ARBA" id="ARBA00008370"/>
    </source>
</evidence>
<accession>A0A9W7T164</accession>
<dbReference type="GO" id="GO:0033617">
    <property type="term" value="P:mitochondrial respiratory chain complex IV assembly"/>
    <property type="evidence" value="ECO:0007669"/>
    <property type="project" value="TreeGrafter"/>
</dbReference>
<evidence type="ECO:0000256" key="7">
    <source>
        <dbReference type="ARBA" id="ARBA00022792"/>
    </source>
</evidence>
<keyword evidence="9" id="KW-0496">Mitochondrion</keyword>
<dbReference type="PANTHER" id="PTHR17130:SF14">
    <property type="entry name" value="CYTOCHROME C OXIDASE ASSEMBLY PROTEIN COX16 HOMOLOG, MITOCHONDRIAL"/>
    <property type="match status" value="1"/>
</dbReference>
<dbReference type="EMBL" id="RIBY02000102">
    <property type="protein sequence ID" value="KAH9845323.1"/>
    <property type="molecule type" value="Genomic_DNA"/>
</dbReference>
<evidence type="ECO:0000256" key="10">
    <source>
        <dbReference type="ARBA" id="ARBA00023136"/>
    </source>
</evidence>
<protein>
    <recommendedName>
        <fullName evidence="4">Cytochrome c oxidase assembly protein COX16, mitochondrial</fullName>
    </recommendedName>
    <alternativeName>
        <fullName evidence="5">Cytochrome c oxidase assembly protein cox16, mitochondrial</fullName>
    </alternativeName>
</protein>
<evidence type="ECO:0000313" key="13">
    <source>
        <dbReference type="EMBL" id="KAH9845323.1"/>
    </source>
</evidence>
<feature type="region of interest" description="Disordered" evidence="11">
    <location>
        <begin position="1"/>
        <end position="53"/>
    </location>
</feature>
<name>A0A9W7T164_9PEZI</name>
<comment type="similarity">
    <text evidence="3">Belongs to the COX16 family.</text>
</comment>
<comment type="caution">
    <text evidence="13">The sequence shown here is derived from an EMBL/GenBank/DDBJ whole genome shotgun (WGS) entry which is preliminary data.</text>
</comment>
<evidence type="ECO:0000256" key="1">
    <source>
        <dbReference type="ARBA" id="ARBA00002490"/>
    </source>
</evidence>
<evidence type="ECO:0000256" key="4">
    <source>
        <dbReference type="ARBA" id="ARBA00015368"/>
    </source>
</evidence>
<evidence type="ECO:0000256" key="8">
    <source>
        <dbReference type="ARBA" id="ARBA00022989"/>
    </source>
</evidence>
<dbReference type="OrthoDB" id="5516033at2759"/>
<feature type="compositionally biased region" description="Basic and acidic residues" evidence="11">
    <location>
        <begin position="1"/>
        <end position="26"/>
    </location>
</feature>
<keyword evidence="10 12" id="KW-0472">Membrane</keyword>
<keyword evidence="6 12" id="KW-0812">Transmembrane</keyword>
<proteinExistence type="inferred from homology"/>